<organism evidence="6 7">
    <name type="scientific">Candidatus Scatomorpha pullistercoris</name>
    <dbReference type="NCBI Taxonomy" id="2840929"/>
    <lineage>
        <taxon>Bacteria</taxon>
        <taxon>Bacillati</taxon>
        <taxon>Bacillota</taxon>
        <taxon>Clostridia</taxon>
        <taxon>Eubacteriales</taxon>
        <taxon>Candidatus Scatomorpha</taxon>
    </lineage>
</organism>
<keyword evidence="3" id="KW-0274">FAD</keyword>
<dbReference type="GO" id="GO:0071949">
    <property type="term" value="F:FAD binding"/>
    <property type="evidence" value="ECO:0007669"/>
    <property type="project" value="InterPro"/>
</dbReference>
<protein>
    <submittedName>
        <fullName evidence="6">FAD-binding oxidoreductase</fullName>
    </submittedName>
</protein>
<comment type="caution">
    <text evidence="6">The sequence shown here is derived from an EMBL/GenBank/DDBJ whole genome shotgun (WGS) entry which is preliminary data.</text>
</comment>
<dbReference type="Proteomes" id="UP000886876">
    <property type="component" value="Unassembled WGS sequence"/>
</dbReference>
<name>A0A9D1K7Y6_9FIRM</name>
<feature type="domain" description="FAD-binding PCMH-type" evidence="5">
    <location>
        <begin position="17"/>
        <end position="195"/>
    </location>
</feature>
<evidence type="ECO:0000256" key="1">
    <source>
        <dbReference type="ARBA" id="ARBA00001974"/>
    </source>
</evidence>
<evidence type="ECO:0000313" key="7">
    <source>
        <dbReference type="Proteomes" id="UP000886876"/>
    </source>
</evidence>
<feature type="non-terminal residue" evidence="6">
    <location>
        <position position="1"/>
    </location>
</feature>
<dbReference type="Pfam" id="PF01565">
    <property type="entry name" value="FAD_binding_4"/>
    <property type="match status" value="1"/>
</dbReference>
<accession>A0A9D1K7Y6</accession>
<reference evidence="6" key="2">
    <citation type="journal article" date="2021" name="PeerJ">
        <title>Extensive microbial diversity within the chicken gut microbiome revealed by metagenomics and culture.</title>
        <authorList>
            <person name="Gilroy R."/>
            <person name="Ravi A."/>
            <person name="Getino M."/>
            <person name="Pursley I."/>
            <person name="Horton D.L."/>
            <person name="Alikhan N.F."/>
            <person name="Baker D."/>
            <person name="Gharbi K."/>
            <person name="Hall N."/>
            <person name="Watson M."/>
            <person name="Adriaenssens E.M."/>
            <person name="Foster-Nyarko E."/>
            <person name="Jarju S."/>
            <person name="Secka A."/>
            <person name="Antonio M."/>
            <person name="Oren A."/>
            <person name="Chaudhuri R.R."/>
            <person name="La Ragione R."/>
            <person name="Hildebrand F."/>
            <person name="Pallen M.J."/>
        </authorList>
    </citation>
    <scope>NUCLEOTIDE SEQUENCE</scope>
    <source>
        <strain evidence="6">ChiHecec3B27-6122</strain>
    </source>
</reference>
<dbReference type="InterPro" id="IPR016169">
    <property type="entry name" value="FAD-bd_PCMH_sub2"/>
</dbReference>
<dbReference type="Gene3D" id="1.10.45.10">
    <property type="entry name" value="Vanillyl-alcohol Oxidase, Chain A, domain 4"/>
    <property type="match status" value="1"/>
</dbReference>
<comment type="cofactor">
    <cofactor evidence="1">
        <name>FAD</name>
        <dbReference type="ChEBI" id="CHEBI:57692"/>
    </cofactor>
</comment>
<evidence type="ECO:0000256" key="4">
    <source>
        <dbReference type="ARBA" id="ARBA00023002"/>
    </source>
</evidence>
<gene>
    <name evidence="6" type="ORF">IAD42_03790</name>
</gene>
<dbReference type="InterPro" id="IPR006094">
    <property type="entry name" value="Oxid_FAD_bind_N"/>
</dbReference>
<evidence type="ECO:0000256" key="3">
    <source>
        <dbReference type="ARBA" id="ARBA00022827"/>
    </source>
</evidence>
<dbReference type="AlphaFoldDB" id="A0A9D1K7Y6"/>
<dbReference type="Gene3D" id="3.30.465.10">
    <property type="match status" value="1"/>
</dbReference>
<keyword evidence="2" id="KW-0285">Flavoprotein</keyword>
<dbReference type="InterPro" id="IPR016171">
    <property type="entry name" value="Vanillyl_alc_oxidase_C-sub2"/>
</dbReference>
<dbReference type="PANTHER" id="PTHR42934">
    <property type="entry name" value="GLYCOLATE OXIDASE SUBUNIT GLCD"/>
    <property type="match status" value="1"/>
</dbReference>
<dbReference type="PANTHER" id="PTHR42934:SF2">
    <property type="entry name" value="GLYCOLATE OXIDASE SUBUNIT GLCD"/>
    <property type="match status" value="1"/>
</dbReference>
<dbReference type="InterPro" id="IPR004113">
    <property type="entry name" value="FAD-bd_oxidored_4_C"/>
</dbReference>
<dbReference type="Pfam" id="PF02913">
    <property type="entry name" value="FAD-oxidase_C"/>
    <property type="match status" value="1"/>
</dbReference>
<dbReference type="PROSITE" id="PS51387">
    <property type="entry name" value="FAD_PCMH"/>
    <property type="match status" value="1"/>
</dbReference>
<dbReference type="Gene3D" id="3.30.70.2740">
    <property type="match status" value="1"/>
</dbReference>
<dbReference type="SUPFAM" id="SSF55103">
    <property type="entry name" value="FAD-linked oxidases, C-terminal domain"/>
    <property type="match status" value="1"/>
</dbReference>
<dbReference type="GO" id="GO:0016491">
    <property type="term" value="F:oxidoreductase activity"/>
    <property type="evidence" value="ECO:0007669"/>
    <property type="project" value="UniProtKB-KW"/>
</dbReference>
<reference evidence="6" key="1">
    <citation type="submission" date="2020-10" db="EMBL/GenBank/DDBJ databases">
        <authorList>
            <person name="Gilroy R."/>
        </authorList>
    </citation>
    <scope>NUCLEOTIDE SEQUENCE</scope>
    <source>
        <strain evidence="6">ChiHecec3B27-6122</strain>
    </source>
</reference>
<keyword evidence="4" id="KW-0560">Oxidoreductase</keyword>
<evidence type="ECO:0000256" key="2">
    <source>
        <dbReference type="ARBA" id="ARBA00022630"/>
    </source>
</evidence>
<dbReference type="InterPro" id="IPR036318">
    <property type="entry name" value="FAD-bd_PCMH-like_sf"/>
</dbReference>
<sequence>GEAVGADYGHDELAGGVAHMPAAVVQAGSTEEVSAVLRLCSAAGVPVTPRGAGTGLAGGSVPLSGGVVLSLGRMNRVLGFDEDSLSLRVQPGVLLSELKAEAESRGLRYPPDPGEKTATIGGNVSTNAGGPSAVKYGVTRNYITGAVVVLPSGEVLTLGGAAGKNSSGIDLLQLIIGSEGTLGVVTELTVRLIPRAKCDVSLILPFMDADSCIRAASRIRREGFQPAALEFLDTDIVEFAGKATGNPVFPVEMDGERVGASLLLTLEGGSDDELDARMEALAELAEELECLDILVVDSPTLKREVWGAHEAFHTAVEGAAKSSDELNMAVPVGSMAAFVDYVKEQGAAEGLGVYAYGHAGDGGLHIYVCSDMGREEFTPVMEKLADLAYARCLELGGVVSSEHGVGYAKCKYLRESLGEAGYALLGRLKAAFDPGNILNPGKIFGD</sequence>
<dbReference type="InterPro" id="IPR016166">
    <property type="entry name" value="FAD-bd_PCMH"/>
</dbReference>
<dbReference type="InterPro" id="IPR051914">
    <property type="entry name" value="FAD-linked_OxidoTrans_Type4"/>
</dbReference>
<dbReference type="SUPFAM" id="SSF56176">
    <property type="entry name" value="FAD-binding/transporter-associated domain-like"/>
    <property type="match status" value="1"/>
</dbReference>
<evidence type="ECO:0000259" key="5">
    <source>
        <dbReference type="PROSITE" id="PS51387"/>
    </source>
</evidence>
<proteinExistence type="predicted"/>
<dbReference type="EMBL" id="DVJS01000089">
    <property type="protein sequence ID" value="HIS97075.1"/>
    <property type="molecule type" value="Genomic_DNA"/>
</dbReference>
<dbReference type="FunFam" id="1.10.45.10:FF:000001">
    <property type="entry name" value="D-lactate dehydrogenase mitochondrial"/>
    <property type="match status" value="1"/>
</dbReference>
<dbReference type="InterPro" id="IPR016164">
    <property type="entry name" value="FAD-linked_Oxase-like_C"/>
</dbReference>
<evidence type="ECO:0000313" key="6">
    <source>
        <dbReference type="EMBL" id="HIS97075.1"/>
    </source>
</evidence>